<protein>
    <submittedName>
        <fullName evidence="1">Carboxypeptidase-like regulatory domain-containing protein</fullName>
    </submittedName>
</protein>
<dbReference type="SUPFAM" id="SSF56935">
    <property type="entry name" value="Porins"/>
    <property type="match status" value="1"/>
</dbReference>
<evidence type="ECO:0000313" key="1">
    <source>
        <dbReference type="EMBL" id="MEZ7515536.1"/>
    </source>
</evidence>
<dbReference type="SUPFAM" id="SSF49464">
    <property type="entry name" value="Carboxypeptidase regulatory domain-like"/>
    <property type="match status" value="1"/>
</dbReference>
<keyword evidence="2" id="KW-1185">Reference proteome</keyword>
<dbReference type="RefSeq" id="WP_371569988.1">
    <property type="nucleotide sequence ID" value="NZ_JASMRN010000007.1"/>
</dbReference>
<comment type="caution">
    <text evidence="1">The sequence shown here is derived from an EMBL/GenBank/DDBJ whole genome shotgun (WGS) entry which is preliminary data.</text>
</comment>
<reference evidence="1 2" key="1">
    <citation type="submission" date="2023-05" db="EMBL/GenBank/DDBJ databases">
        <title>Adaptations of aquatic viruses from atmosphere-close ecosystems of the Central Arctic Ocean.</title>
        <authorList>
            <person name="Rahlff J."/>
            <person name="Holmfeldt K."/>
        </authorList>
    </citation>
    <scope>NUCLEOTIDE SEQUENCE [LARGE SCALE GENOMIC DNA]</scope>
    <source>
        <strain evidence="1 2">Arc14</strain>
    </source>
</reference>
<dbReference type="InterPro" id="IPR008969">
    <property type="entry name" value="CarboxyPept-like_regulatory"/>
</dbReference>
<sequence>MNLKIILLLFFPFLLFAQNEISLKIKDPDGNPIQRAIVIVSQQDKQINYGTTNADGIANLILPTSNFILTINKLGFEQSITAVIINKPETFTITLSNKINKLEDVVIKSRPKIMKIKTDTISYNLKTIVDGTEKKVEDIIKKLPGFDVDQAGKVSFKGKEIGNLLIDGNEFFNNKHQMATQNIDADMIDGIDLLTNYSGFSGEYNGGTSGIALNLKTKEGYKNKWMGDVESKVGFNNSLLFHNNLFKFSGKGNIAVILDYNTVAKNPITIDDYVDMQNIGTIKSSESAFNNFEIPTFLNPNSYFTARKNSFMAVNYTYLVNPKLKITASTILNNANSIEIQNKNQTNLNDANNTFNFSDYKDADYFLNNTNFKLEYKKSKKTFVSYVMGLTPDSNKEKNDIQSLDSIYSRAANNNFNFAQQLQVLTSLGSKIKYTFSFVNKFSRIDKSLMLNTTSGFFDTDRAQLNQNIKQRNSSYAINNTFSFPSKKGTYAVKLNLLHDKNIFDSQVDQLANYTNNLDFTTQKIELIPSWKRQWNNKWNSILAAKLTYNNIYLEPKQSSFYRIEPLLRIGYAISSYNSLSFNYTINHKLPLIEELQSNSSILDFQTIKGSSLINYNQISAANEFSIEYQNINSRNQSVLFTTLNYSTNAPVFTTNTNYEPSSIIIEPILADRNKLINGLALYHLKFSKIPLSLKNTVLYRYSSGDSQINTFENTLKTKLLSTTTTLQSNFKKTIMQFDLGFNYRNTSFEQSINSFANVTSTFELSLLVKGHIENKFKWDVGINRNYQNSDYATNTINFLNTNLEYLLSKKVKIKCNGFNLLNLNNSKIIKTNLDTAYFTETITQVMPGYVLVGLNYSY</sequence>
<evidence type="ECO:0000313" key="2">
    <source>
        <dbReference type="Proteomes" id="UP001568894"/>
    </source>
</evidence>
<proteinExistence type="predicted"/>
<dbReference type="EMBL" id="JASMRN010000007">
    <property type="protein sequence ID" value="MEZ7515536.1"/>
    <property type="molecule type" value="Genomic_DNA"/>
</dbReference>
<name>A0ABV4KFK7_9FLAO</name>
<organism evidence="1 2">
    <name type="scientific">Flavobacterium frigidarium</name>
    <dbReference type="NCBI Taxonomy" id="99286"/>
    <lineage>
        <taxon>Bacteria</taxon>
        <taxon>Pseudomonadati</taxon>
        <taxon>Bacteroidota</taxon>
        <taxon>Flavobacteriia</taxon>
        <taxon>Flavobacteriales</taxon>
        <taxon>Flavobacteriaceae</taxon>
        <taxon>Flavobacterium</taxon>
    </lineage>
</organism>
<gene>
    <name evidence="1" type="ORF">QO192_09620</name>
</gene>
<dbReference type="Gene3D" id="2.60.40.1120">
    <property type="entry name" value="Carboxypeptidase-like, regulatory domain"/>
    <property type="match status" value="1"/>
</dbReference>
<accession>A0ABV4KFK7</accession>
<dbReference type="Proteomes" id="UP001568894">
    <property type="component" value="Unassembled WGS sequence"/>
</dbReference>